<dbReference type="HAMAP" id="MF_00167">
    <property type="entry name" value="CsrA"/>
    <property type="match status" value="1"/>
</dbReference>
<evidence type="ECO:0000256" key="3">
    <source>
        <dbReference type="ARBA" id="ARBA00022884"/>
    </source>
</evidence>
<dbReference type="NCBIfam" id="NF002469">
    <property type="entry name" value="PRK01712.1"/>
    <property type="match status" value="1"/>
</dbReference>
<keyword evidence="5" id="KW-0678">Repressor</keyword>
<dbReference type="GO" id="GO:0045948">
    <property type="term" value="P:positive regulation of translational initiation"/>
    <property type="evidence" value="ECO:0007669"/>
    <property type="project" value="UniProtKB-UniRule"/>
</dbReference>
<accession>A0A486XCN1</accession>
<evidence type="ECO:0000256" key="2">
    <source>
        <dbReference type="ARBA" id="ARBA00022845"/>
    </source>
</evidence>
<comment type="subcellular location">
    <subcellularLocation>
        <location evidence="5">Cytoplasm</location>
    </subcellularLocation>
</comment>
<dbReference type="PANTHER" id="PTHR34984">
    <property type="entry name" value="CARBON STORAGE REGULATOR"/>
    <property type="match status" value="1"/>
</dbReference>
<keyword evidence="3 5" id="KW-0694">RNA-binding</keyword>
<organism evidence="6">
    <name type="scientific">uncultured Avibacterium sp</name>
    <dbReference type="NCBI Taxonomy" id="1936169"/>
    <lineage>
        <taxon>Bacteria</taxon>
        <taxon>Pseudomonadati</taxon>
        <taxon>Pseudomonadota</taxon>
        <taxon>Gammaproteobacteria</taxon>
        <taxon>Pasteurellales</taxon>
        <taxon>Pasteurellaceae</taxon>
        <taxon>Avibacterium</taxon>
        <taxon>environmental samples</taxon>
    </lineage>
</organism>
<dbReference type="Gene3D" id="2.60.40.4380">
    <property type="entry name" value="Translational regulator CsrA"/>
    <property type="match status" value="1"/>
</dbReference>
<sequence>MRRLLLILTRKVGESLLIGDEISITILSVRGNQIKVGVNAPKEVSVYREEIFQRIREAKDEQSS</sequence>
<dbReference type="GO" id="GO:0048027">
    <property type="term" value="F:mRNA 5'-UTR binding"/>
    <property type="evidence" value="ECO:0007669"/>
    <property type="project" value="UniProtKB-UniRule"/>
</dbReference>
<dbReference type="InterPro" id="IPR003751">
    <property type="entry name" value="CsrA"/>
</dbReference>
<protein>
    <recommendedName>
        <fullName evidence="5">Translational regulator CsrA</fullName>
    </recommendedName>
    <alternativeName>
        <fullName evidence="5">Carbon storage regulator</fullName>
    </alternativeName>
</protein>
<name>A0A486XCN1_9PAST</name>
<comment type="function">
    <text evidence="5">A key translational regulator that binds mRNA to regulate translation initiation and/or mRNA stability. Mediates global changes in gene expression, shifting from rapid growth to stress survival by linking envelope stress, the stringent response and the catabolite repression systems. Usually binds in the 5'-UTR; binding at or near the Shine-Dalgarno sequence prevents ribosome-binding, repressing translation, binding elsewhere in the 5'-UTR can activate translation and/or stabilize the mRNA. Its function is antagonized by small RNA(s).</text>
</comment>
<dbReference type="GO" id="GO:0005829">
    <property type="term" value="C:cytosol"/>
    <property type="evidence" value="ECO:0007669"/>
    <property type="project" value="TreeGrafter"/>
</dbReference>
<dbReference type="AlphaFoldDB" id="A0A486XCN1"/>
<evidence type="ECO:0000256" key="4">
    <source>
        <dbReference type="ARBA" id="ARBA00023159"/>
    </source>
</evidence>
<comment type="similarity">
    <text evidence="5">Belongs to the CsrA/RsmA family.</text>
</comment>
<keyword evidence="1 5" id="KW-0963">Cytoplasm</keyword>
<dbReference type="GO" id="GO:0045947">
    <property type="term" value="P:negative regulation of translational initiation"/>
    <property type="evidence" value="ECO:0007669"/>
    <property type="project" value="UniProtKB-UniRule"/>
</dbReference>
<gene>
    <name evidence="5 6" type="primary">csrA</name>
    <name evidence="6" type="ORF">NCTC4101_01542</name>
</gene>
<keyword evidence="4 5" id="KW-0010">Activator</keyword>
<dbReference type="Pfam" id="PF02599">
    <property type="entry name" value="CsrA"/>
    <property type="match status" value="1"/>
</dbReference>
<proteinExistence type="inferred from homology"/>
<dbReference type="NCBIfam" id="TIGR00202">
    <property type="entry name" value="csrA"/>
    <property type="match status" value="1"/>
</dbReference>
<dbReference type="GO" id="GO:0006109">
    <property type="term" value="P:regulation of carbohydrate metabolic process"/>
    <property type="evidence" value="ECO:0007669"/>
    <property type="project" value="UniProtKB-UniRule"/>
</dbReference>
<evidence type="ECO:0000256" key="1">
    <source>
        <dbReference type="ARBA" id="ARBA00022490"/>
    </source>
</evidence>
<evidence type="ECO:0000313" key="6">
    <source>
        <dbReference type="EMBL" id="VGM96130.1"/>
    </source>
</evidence>
<reference evidence="6" key="1">
    <citation type="submission" date="2019-03" db="EMBL/GenBank/DDBJ databases">
        <authorList>
            <consortium name="Pathogen Informatics"/>
        </authorList>
    </citation>
    <scope>NUCLEOTIDE SEQUENCE</scope>
    <source>
        <strain evidence="6">Unknown</strain>
    </source>
</reference>
<dbReference type="GO" id="GO:0006402">
    <property type="term" value="P:mRNA catabolic process"/>
    <property type="evidence" value="ECO:0007669"/>
    <property type="project" value="InterPro"/>
</dbReference>
<keyword evidence="2 5" id="KW-0810">Translation regulation</keyword>
<dbReference type="PANTHER" id="PTHR34984:SF1">
    <property type="entry name" value="CARBON STORAGE REGULATOR"/>
    <property type="match status" value="1"/>
</dbReference>
<dbReference type="InterPro" id="IPR036107">
    <property type="entry name" value="CsrA_sf"/>
</dbReference>
<dbReference type="SUPFAM" id="SSF117130">
    <property type="entry name" value="CsrA-like"/>
    <property type="match status" value="1"/>
</dbReference>
<comment type="subunit">
    <text evidence="5">Homodimer; the beta-strands of each monomer intercalate to form a hydrophobic core, while the alpha-helices form wings that extend away from the core.</text>
</comment>
<dbReference type="EMBL" id="CAAHDN010000013">
    <property type="protein sequence ID" value="VGM96130.1"/>
    <property type="molecule type" value="Genomic_DNA"/>
</dbReference>
<evidence type="ECO:0000256" key="5">
    <source>
        <dbReference type="HAMAP-Rule" id="MF_00167"/>
    </source>
</evidence>
<dbReference type="FunFam" id="2.60.40.4380:FF:000001">
    <property type="entry name" value="Translational regulator CsrA"/>
    <property type="match status" value="1"/>
</dbReference>